<dbReference type="KEGG" id="ahel:Q31a_35250"/>
<organism evidence="1 2">
    <name type="scientific">Aureliella helgolandensis</name>
    <dbReference type="NCBI Taxonomy" id="2527968"/>
    <lineage>
        <taxon>Bacteria</taxon>
        <taxon>Pseudomonadati</taxon>
        <taxon>Planctomycetota</taxon>
        <taxon>Planctomycetia</taxon>
        <taxon>Pirellulales</taxon>
        <taxon>Pirellulaceae</taxon>
        <taxon>Aureliella</taxon>
    </lineage>
</organism>
<reference evidence="1 2" key="1">
    <citation type="submission" date="2019-02" db="EMBL/GenBank/DDBJ databases">
        <title>Deep-cultivation of Planctomycetes and their phenomic and genomic characterization uncovers novel biology.</title>
        <authorList>
            <person name="Wiegand S."/>
            <person name="Jogler M."/>
            <person name="Boedeker C."/>
            <person name="Pinto D."/>
            <person name="Vollmers J."/>
            <person name="Rivas-Marin E."/>
            <person name="Kohn T."/>
            <person name="Peeters S.H."/>
            <person name="Heuer A."/>
            <person name="Rast P."/>
            <person name="Oberbeckmann S."/>
            <person name="Bunk B."/>
            <person name="Jeske O."/>
            <person name="Meyerdierks A."/>
            <person name="Storesund J.E."/>
            <person name="Kallscheuer N."/>
            <person name="Luecker S."/>
            <person name="Lage O.M."/>
            <person name="Pohl T."/>
            <person name="Merkel B.J."/>
            <person name="Hornburger P."/>
            <person name="Mueller R.-W."/>
            <person name="Bruemmer F."/>
            <person name="Labrenz M."/>
            <person name="Spormann A.M."/>
            <person name="Op den Camp H."/>
            <person name="Overmann J."/>
            <person name="Amann R."/>
            <person name="Jetten M.S.M."/>
            <person name="Mascher T."/>
            <person name="Medema M.H."/>
            <person name="Devos D.P."/>
            <person name="Kaster A.-K."/>
            <person name="Ovreas L."/>
            <person name="Rohde M."/>
            <person name="Galperin M.Y."/>
            <person name="Jogler C."/>
        </authorList>
    </citation>
    <scope>NUCLEOTIDE SEQUENCE [LARGE SCALE GENOMIC DNA]</scope>
    <source>
        <strain evidence="1 2">Q31a</strain>
    </source>
</reference>
<keyword evidence="2" id="KW-1185">Reference proteome</keyword>
<sequence precursor="true">MAHPPLLVTNTYFSTLSNHELFGETNAEHIRFSGDNFAANRFRR</sequence>
<dbReference type="Proteomes" id="UP000318017">
    <property type="component" value="Chromosome"/>
</dbReference>
<gene>
    <name evidence="1" type="ORF">Q31a_35250</name>
</gene>
<dbReference type="AlphaFoldDB" id="A0A518G9E9"/>
<evidence type="ECO:0000313" key="2">
    <source>
        <dbReference type="Proteomes" id="UP000318017"/>
    </source>
</evidence>
<evidence type="ECO:0000313" key="1">
    <source>
        <dbReference type="EMBL" id="QDV25202.1"/>
    </source>
</evidence>
<dbReference type="EMBL" id="CP036298">
    <property type="protein sequence ID" value="QDV25202.1"/>
    <property type="molecule type" value="Genomic_DNA"/>
</dbReference>
<protein>
    <submittedName>
        <fullName evidence="1">Uncharacterized protein</fullName>
    </submittedName>
</protein>
<name>A0A518G9E9_9BACT</name>
<proteinExistence type="predicted"/>
<accession>A0A518G9E9</accession>